<keyword evidence="4" id="KW-1048">Host nucleus</keyword>
<feature type="compositionally biased region" description="Polar residues" evidence="9">
    <location>
        <begin position="87"/>
        <end position="96"/>
    </location>
</feature>
<evidence type="ECO:0000256" key="5">
    <source>
        <dbReference type="ARBA" id="ARBA00023015"/>
    </source>
</evidence>
<feature type="compositionally biased region" description="Basic and acidic residues" evidence="9">
    <location>
        <begin position="73"/>
        <end position="86"/>
    </location>
</feature>
<evidence type="ECO:0000256" key="1">
    <source>
        <dbReference type="ARBA" id="ARBA00004147"/>
    </source>
</evidence>
<dbReference type="InterPro" id="IPR021075">
    <property type="entry name" value="Bocavirus_NP1"/>
</dbReference>
<comment type="function">
    <text evidence="8">Required for the expression of the capsid proteins. Performs the splicing and internal polyadenylation of the viral capsid-encoding mRNA precursor, which allows its maturation and expression. Transactivates the viral promoter.</text>
</comment>
<evidence type="ECO:0000256" key="4">
    <source>
        <dbReference type="ARBA" id="ARBA00022562"/>
    </source>
</evidence>
<dbReference type="EMBL" id="KT223502">
    <property type="protein sequence ID" value="ALS31342.1"/>
    <property type="molecule type" value="Genomic_DNA"/>
</dbReference>
<comment type="subcellular location">
    <subcellularLocation>
        <location evidence="1">Host nucleus</location>
    </subcellularLocation>
</comment>
<proteinExistence type="inferred from homology"/>
<comment type="similarity">
    <text evidence="2">Belongs to the Bocaparvovirus Non-structural protein NP-1 family.</text>
</comment>
<feature type="region of interest" description="Disordered" evidence="9">
    <location>
        <begin position="1"/>
        <end position="96"/>
    </location>
</feature>
<dbReference type="GO" id="GO:0042025">
    <property type="term" value="C:host cell nucleus"/>
    <property type="evidence" value="ECO:0007669"/>
    <property type="project" value="UniProtKB-SubCell"/>
</dbReference>
<evidence type="ECO:0000256" key="2">
    <source>
        <dbReference type="ARBA" id="ARBA00007126"/>
    </source>
</evidence>
<feature type="compositionally biased region" description="Basic residues" evidence="9">
    <location>
        <begin position="8"/>
        <end position="18"/>
    </location>
</feature>
<organism evidence="10">
    <name type="scientific">Bocaparvovirus primate1</name>
    <dbReference type="NCBI Taxonomy" id="3052040"/>
    <lineage>
        <taxon>Viruses</taxon>
        <taxon>Monodnaviria</taxon>
        <taxon>Shotokuvirae</taxon>
        <taxon>Cossaviricota</taxon>
        <taxon>Quintoviricetes</taxon>
        <taxon>Piccovirales</taxon>
        <taxon>Parvoviridae</taxon>
        <taxon>Parvovirinae</taxon>
        <taxon>Bocaparvovirus</taxon>
    </lineage>
</organism>
<feature type="compositionally biased region" description="Polar residues" evidence="9">
    <location>
        <begin position="59"/>
        <end position="69"/>
    </location>
</feature>
<evidence type="ECO:0000256" key="3">
    <source>
        <dbReference type="ARBA" id="ARBA00020315"/>
    </source>
</evidence>
<name>A0A0U2X240_9VIRU</name>
<keyword evidence="5" id="KW-0805">Transcription regulation</keyword>
<keyword evidence="6" id="KW-0010">Activator</keyword>
<sequence length="218" mass="25549">MSSGNMKDKHRNYKRKGSPGRDERKRPWQPRHRSRSRSPIRHNGETSSGSYRQEHPINHLSSCTASRISDQAMKTKENTSGKKDNRTNPYTVFSQHRASNPNAPGWCGFYWHSTRIARNGTNAIFNEMKQQFQQLQLDNKIGWDSARELLFSQKKTLDQQYRNIFWHFRNASNCERCNYWDEVYRMHLAHVSSQTESEEITDEEMLSAAESMETDASN</sequence>
<evidence type="ECO:0000256" key="9">
    <source>
        <dbReference type="SAM" id="MobiDB-lite"/>
    </source>
</evidence>
<gene>
    <name evidence="10" type="primary">NP1</name>
</gene>
<evidence type="ECO:0000313" key="10">
    <source>
        <dbReference type="EMBL" id="ALS31342.1"/>
    </source>
</evidence>
<evidence type="ECO:0000256" key="7">
    <source>
        <dbReference type="ARBA" id="ARBA00023163"/>
    </source>
</evidence>
<dbReference type="Pfam" id="PF11733">
    <property type="entry name" value="NP1-WLL"/>
    <property type="match status" value="1"/>
</dbReference>
<protein>
    <recommendedName>
        <fullName evidence="3">Non-structural protein NP-1</fullName>
    </recommendedName>
</protein>
<keyword evidence="7" id="KW-0804">Transcription</keyword>
<feature type="region of interest" description="Disordered" evidence="9">
    <location>
        <begin position="199"/>
        <end position="218"/>
    </location>
</feature>
<reference evidence="10" key="1">
    <citation type="journal article" date="2015" name="Infect. Genet. Evol.">
        <title>Genetic and phylogenetic characterization of novel bocaparvovirus infecting chimpanzee.</title>
        <authorList>
            <person name="Brozova K."/>
            <person name="Hrazdilova K."/>
            <person name="Slaninkova E."/>
            <person name="Modry D."/>
            <person name="Cerny J."/>
            <person name="Celer V."/>
        </authorList>
    </citation>
    <scope>NUCLEOTIDE SEQUENCE</scope>
    <source>
        <strain evidence="10">CPZh2</strain>
    </source>
</reference>
<accession>A0A0U2X240</accession>
<evidence type="ECO:0000256" key="6">
    <source>
        <dbReference type="ARBA" id="ARBA00023159"/>
    </source>
</evidence>
<evidence type="ECO:0000256" key="8">
    <source>
        <dbReference type="ARBA" id="ARBA00045895"/>
    </source>
</evidence>
<feature type="compositionally biased region" description="Basic residues" evidence="9">
    <location>
        <begin position="27"/>
        <end position="40"/>
    </location>
</feature>